<evidence type="ECO:0000313" key="1">
    <source>
        <dbReference type="EMBL" id="OZC36743.1"/>
    </source>
</evidence>
<dbReference type="Proteomes" id="UP000216984">
    <property type="component" value="Unassembled WGS sequence"/>
</dbReference>
<proteinExistence type="predicted"/>
<evidence type="ECO:0000313" key="2">
    <source>
        <dbReference type="Proteomes" id="UP000216984"/>
    </source>
</evidence>
<dbReference type="AlphaFoldDB" id="A0A7Z1DVH2"/>
<sequence length="350" mass="39247">MAREKKQKSVHYKLATISNQTESLQTLLEQALAEDSEAYIAIRRMEATNPDDDSVCRLINHHTAHQGMFFGQLVRFEKGRGQALMTFDDQAPEYSIDTITSESVASHEEVDEETNAEKVRRRREFIDSILYFGVLDNHLVVMQSQALTTRELEAHLGWLLGTCLNLIARNSTLVLQDKITESVRAKVEKSPVKTVSIGTPVEAREKHDGDSEQAQNDSKGVKWIPGGTAADILSAALGTDWCNKLKLEDSLDEANLQVQLKVTYLRKTSKAGQQMLDNIASSMRHIHDDDVVVELKDGGRLQGKDVRLNGKLSVQTTNGIVDETALYHDMHNWLISKIESDEVEHIEPDD</sequence>
<name>A0A7Z1DVH2_9GAMM</name>
<gene>
    <name evidence="1" type="ORF">B9Q17_08145</name>
</gene>
<comment type="caution">
    <text evidence="1">The sequence shown here is derived from an EMBL/GenBank/DDBJ whole genome shotgun (WGS) entry which is preliminary data.</text>
</comment>
<dbReference type="RefSeq" id="WP_094624288.1">
    <property type="nucleotide sequence ID" value="NZ_NEFY01000003.1"/>
</dbReference>
<reference evidence="1 2" key="1">
    <citation type="submission" date="2017-06" db="EMBL/GenBank/DDBJ databases">
        <title>Draft genome sequence of the halophilic bacterium Marinobacter vinifirmus FB1.</title>
        <authorList>
            <person name="Stepanov V.G."/>
            <person name="Roberts D.J."/>
            <person name="Fox G.E."/>
        </authorList>
    </citation>
    <scope>NUCLEOTIDE SEQUENCE [LARGE SCALE GENOMIC DNA]</scope>
    <source>
        <strain evidence="1 2">FB1</strain>
    </source>
</reference>
<organism evidence="1 2">
    <name type="scientific">Marinobacter vinifirmus</name>
    <dbReference type="NCBI Taxonomy" id="355591"/>
    <lineage>
        <taxon>Bacteria</taxon>
        <taxon>Pseudomonadati</taxon>
        <taxon>Pseudomonadota</taxon>
        <taxon>Gammaproteobacteria</taxon>
        <taxon>Pseudomonadales</taxon>
        <taxon>Marinobacteraceae</taxon>
        <taxon>Marinobacter</taxon>
    </lineage>
</organism>
<accession>A0A7Z1DVH2</accession>
<protein>
    <submittedName>
        <fullName evidence="1">Uncharacterized protein</fullName>
    </submittedName>
</protein>
<keyword evidence="2" id="KW-1185">Reference proteome</keyword>
<dbReference type="EMBL" id="NEFY01000003">
    <property type="protein sequence ID" value="OZC36743.1"/>
    <property type="molecule type" value="Genomic_DNA"/>
</dbReference>